<feature type="transmembrane region" description="Helical" evidence="11">
    <location>
        <begin position="316"/>
        <end position="336"/>
    </location>
</feature>
<evidence type="ECO:0000256" key="7">
    <source>
        <dbReference type="ARBA" id="ARBA00037281"/>
    </source>
</evidence>
<evidence type="ECO:0000256" key="11">
    <source>
        <dbReference type="SAM" id="Phobius"/>
    </source>
</evidence>
<dbReference type="PANTHER" id="PTHR43646">
    <property type="entry name" value="GLYCOSYLTRANSFERASE"/>
    <property type="match status" value="1"/>
</dbReference>
<keyword evidence="5" id="KW-0125">Carotenoid biosynthesis</keyword>
<evidence type="ECO:0000256" key="10">
    <source>
        <dbReference type="ARBA" id="ARBA00040345"/>
    </source>
</evidence>
<keyword evidence="3" id="KW-0328">Glycosyltransferase</keyword>
<keyword evidence="2" id="KW-1003">Cell membrane</keyword>
<dbReference type="CDD" id="cd06423">
    <property type="entry name" value="CESA_like"/>
    <property type="match status" value="1"/>
</dbReference>
<dbReference type="GO" id="GO:0016117">
    <property type="term" value="P:carotenoid biosynthetic process"/>
    <property type="evidence" value="ECO:0007669"/>
    <property type="project" value="UniProtKB-KW"/>
</dbReference>
<feature type="transmembrane region" description="Helical" evidence="11">
    <location>
        <begin position="289"/>
        <end position="310"/>
    </location>
</feature>
<gene>
    <name evidence="13" type="ORF">BME96_14525</name>
</gene>
<organism evidence="13 14">
    <name type="scientific">Virgibacillus halodenitrificans</name>
    <name type="common">Bacillus halodenitrificans</name>
    <dbReference type="NCBI Taxonomy" id="1482"/>
    <lineage>
        <taxon>Bacteria</taxon>
        <taxon>Bacillati</taxon>
        <taxon>Bacillota</taxon>
        <taxon>Bacilli</taxon>
        <taxon>Bacillales</taxon>
        <taxon>Bacillaceae</taxon>
        <taxon>Virgibacillus</taxon>
    </lineage>
</organism>
<comment type="function">
    <text evidence="7">Catalyzes the glycosylation of 4,4'-diaponeurosporenoate, i.e. the esterification of glucose at the C1'' position with the carboxyl group of 4,4'-diaponeurosporenic acid, to form glycosyl-4,4'-diaponeurosporenoate. This is a step in the biosynthesis of staphyloxanthin, an orange pigment present in most staphylococci strains.</text>
</comment>
<evidence type="ECO:0000259" key="12">
    <source>
        <dbReference type="Pfam" id="PF00535"/>
    </source>
</evidence>
<evidence type="ECO:0000256" key="9">
    <source>
        <dbReference type="ARBA" id="ARBA00038120"/>
    </source>
</evidence>
<feature type="domain" description="Glycosyltransferase 2-like" evidence="12">
    <location>
        <begin position="28"/>
        <end position="168"/>
    </location>
</feature>
<dbReference type="SUPFAM" id="SSF53448">
    <property type="entry name" value="Nucleotide-diphospho-sugar transferases"/>
    <property type="match status" value="1"/>
</dbReference>
<comment type="pathway">
    <text evidence="8">Carotenoid biosynthesis; staphyloxanthin biosynthesis; staphyloxanthin from farnesyl diphosphate: step 4/5.</text>
</comment>
<evidence type="ECO:0000256" key="3">
    <source>
        <dbReference type="ARBA" id="ARBA00022676"/>
    </source>
</evidence>
<sequence length="357" mass="40407">MFAGLLMFWKVPSLQPISGQKKPYSMLSVIIPARNEAKRIGPLLESLKKQKGQAFEVIVVDDASTDETARLVHSYGYTVIKNEKLEDGWVGKSAACWLGANNAKGKHLLFLDADTQFNSDFLYQLAKKYEQKKETGIVSVQPYHTVERPYEHLSALFNIIVMVGMNVFTAFGKKLDAAGSFGPCILCNKKEYMEVGGHAAIKDAVMDDIELGEAFMQSGYKVRCYSGKGLLAFRMYPEGLPQLLEGWTKNFATASQSTHPIVLSLVSIWIAGGFLSSFFLAYSIIWAPFLWGVASVITYFLFMLQFFWFARRTGNFRFWVFIFFPLHLLFFTGLFCRSIYMTHVVGSVNWRGRKIKV</sequence>
<dbReference type="EMBL" id="CP017962">
    <property type="protein sequence ID" value="APC50290.1"/>
    <property type="molecule type" value="Genomic_DNA"/>
</dbReference>
<dbReference type="GO" id="GO:0016757">
    <property type="term" value="F:glycosyltransferase activity"/>
    <property type="evidence" value="ECO:0007669"/>
    <property type="project" value="UniProtKB-KW"/>
</dbReference>
<dbReference type="Gene3D" id="3.90.550.10">
    <property type="entry name" value="Spore Coat Polysaccharide Biosynthesis Protein SpsA, Chain A"/>
    <property type="match status" value="1"/>
</dbReference>
<accession>A0AAC9NMK9</accession>
<comment type="similarity">
    <text evidence="9">Belongs to the glycosyltransferase 2 family. CrtQ subfamily.</text>
</comment>
<reference evidence="13 14" key="1">
    <citation type="submission" date="2016-11" db="EMBL/GenBank/DDBJ databases">
        <title>Complete genome sequencing of Virgibacillus halodenitrificans PDB-F2.</title>
        <authorList>
            <person name="Sun Z."/>
            <person name="Zhou Y."/>
            <person name="Li H."/>
        </authorList>
    </citation>
    <scope>NUCLEOTIDE SEQUENCE [LARGE SCALE GENOMIC DNA]</scope>
    <source>
        <strain evidence="13 14">PDB-F2</strain>
    </source>
</reference>
<keyword evidence="6 11" id="KW-0472">Membrane</keyword>
<protein>
    <recommendedName>
        <fullName evidence="10">4,4'-diaponeurosporenoate glycosyltransferase</fullName>
    </recommendedName>
</protein>
<name>A0AAC9NMK9_VIRHA</name>
<dbReference type="Proteomes" id="UP000182945">
    <property type="component" value="Chromosome"/>
</dbReference>
<dbReference type="KEGG" id="vhl:BME96_14525"/>
<evidence type="ECO:0000313" key="14">
    <source>
        <dbReference type="Proteomes" id="UP000182945"/>
    </source>
</evidence>
<dbReference type="PANTHER" id="PTHR43646:SF2">
    <property type="entry name" value="GLYCOSYLTRANSFERASE 2-LIKE DOMAIN-CONTAINING PROTEIN"/>
    <property type="match status" value="1"/>
</dbReference>
<evidence type="ECO:0000256" key="5">
    <source>
        <dbReference type="ARBA" id="ARBA00022746"/>
    </source>
</evidence>
<dbReference type="InterPro" id="IPR029044">
    <property type="entry name" value="Nucleotide-diphossugar_trans"/>
</dbReference>
<dbReference type="GO" id="GO:0005886">
    <property type="term" value="C:plasma membrane"/>
    <property type="evidence" value="ECO:0007669"/>
    <property type="project" value="UniProtKB-SubCell"/>
</dbReference>
<dbReference type="AlphaFoldDB" id="A0AAC9NMK9"/>
<evidence type="ECO:0000313" key="13">
    <source>
        <dbReference type="EMBL" id="APC50290.1"/>
    </source>
</evidence>
<comment type="subcellular location">
    <subcellularLocation>
        <location evidence="1">Cell membrane</location>
    </subcellularLocation>
</comment>
<dbReference type="Pfam" id="PF00535">
    <property type="entry name" value="Glycos_transf_2"/>
    <property type="match status" value="1"/>
</dbReference>
<feature type="transmembrane region" description="Helical" evidence="11">
    <location>
        <begin position="261"/>
        <end position="282"/>
    </location>
</feature>
<keyword evidence="4" id="KW-0808">Transferase</keyword>
<dbReference type="InterPro" id="IPR001173">
    <property type="entry name" value="Glyco_trans_2-like"/>
</dbReference>
<evidence type="ECO:0000256" key="4">
    <source>
        <dbReference type="ARBA" id="ARBA00022679"/>
    </source>
</evidence>
<evidence type="ECO:0000256" key="1">
    <source>
        <dbReference type="ARBA" id="ARBA00004236"/>
    </source>
</evidence>
<evidence type="ECO:0000256" key="8">
    <source>
        <dbReference type="ARBA" id="ARBA00037904"/>
    </source>
</evidence>
<evidence type="ECO:0000256" key="6">
    <source>
        <dbReference type="ARBA" id="ARBA00023136"/>
    </source>
</evidence>
<keyword evidence="11" id="KW-1133">Transmembrane helix</keyword>
<proteinExistence type="inferred from homology"/>
<keyword evidence="11" id="KW-0812">Transmembrane</keyword>
<evidence type="ECO:0000256" key="2">
    <source>
        <dbReference type="ARBA" id="ARBA00022475"/>
    </source>
</evidence>